<dbReference type="EMBL" id="JACJSI010000138">
    <property type="protein sequence ID" value="MBD2534153.1"/>
    <property type="molecule type" value="Genomic_DNA"/>
</dbReference>
<dbReference type="Proteomes" id="UP000623440">
    <property type="component" value="Unassembled WGS sequence"/>
</dbReference>
<proteinExistence type="predicted"/>
<accession>A0ABR8DYD6</accession>
<gene>
    <name evidence="1" type="ORF">H6G97_33325</name>
</gene>
<dbReference type="SUPFAM" id="SSF158682">
    <property type="entry name" value="TerB-like"/>
    <property type="match status" value="1"/>
</dbReference>
<organism evidence="1 2">
    <name type="scientific">Nostoc flagelliforme FACHB-838</name>
    <dbReference type="NCBI Taxonomy" id="2692904"/>
    <lineage>
        <taxon>Bacteria</taxon>
        <taxon>Bacillati</taxon>
        <taxon>Cyanobacteriota</taxon>
        <taxon>Cyanophyceae</taxon>
        <taxon>Nostocales</taxon>
        <taxon>Nostocaceae</taxon>
        <taxon>Nostoc</taxon>
    </lineage>
</organism>
<evidence type="ECO:0008006" key="3">
    <source>
        <dbReference type="Google" id="ProtNLM"/>
    </source>
</evidence>
<evidence type="ECO:0000313" key="1">
    <source>
        <dbReference type="EMBL" id="MBD2534153.1"/>
    </source>
</evidence>
<name>A0ABR8DYD6_9NOSO</name>
<dbReference type="InterPro" id="IPR029024">
    <property type="entry name" value="TerB-like"/>
</dbReference>
<sequence length="165" mass="18738">MATNIKEKDTNLGALWLFKQQFGFSNIPLTIEYEAYFKSLLICANGDGTLADEERDWVIGYAYAYNCDPAIIEKLKIYKADENLEAIISEYPSASESRRFLIFDAIQACSADGEYSEKERAVVLKGAKKLNIPENEFKKIEAIYLETVKLREKRLAAMYPEGSPL</sequence>
<keyword evidence="2" id="KW-1185">Reference proteome</keyword>
<comment type="caution">
    <text evidence="1">The sequence shown here is derived from an EMBL/GenBank/DDBJ whole genome shotgun (WGS) entry which is preliminary data.</text>
</comment>
<reference evidence="1 2" key="1">
    <citation type="journal article" date="2020" name="ISME J.">
        <title>Comparative genomics reveals insights into cyanobacterial evolution and habitat adaptation.</title>
        <authorList>
            <person name="Chen M.Y."/>
            <person name="Teng W.K."/>
            <person name="Zhao L."/>
            <person name="Hu C.X."/>
            <person name="Zhou Y.K."/>
            <person name="Han B.P."/>
            <person name="Song L.R."/>
            <person name="Shu W.S."/>
        </authorList>
    </citation>
    <scope>NUCLEOTIDE SEQUENCE [LARGE SCALE GENOMIC DNA]</scope>
    <source>
        <strain evidence="1 2">FACHB-838</strain>
    </source>
</reference>
<dbReference type="RefSeq" id="WP_190944676.1">
    <property type="nucleotide sequence ID" value="NZ_JACJSI010000138.1"/>
</dbReference>
<evidence type="ECO:0000313" key="2">
    <source>
        <dbReference type="Proteomes" id="UP000623440"/>
    </source>
</evidence>
<dbReference type="Gene3D" id="1.10.3680.10">
    <property type="entry name" value="TerB-like"/>
    <property type="match status" value="1"/>
</dbReference>
<protein>
    <recommendedName>
        <fullName evidence="3">Co-chaperone DjlA N-terminal domain-containing protein</fullName>
    </recommendedName>
</protein>